<accession>A0A7M7LSP8</accession>
<protein>
    <recommendedName>
        <fullName evidence="5">Protochlorophyllide reductase</fullName>
    </recommendedName>
</protein>
<dbReference type="Gene3D" id="3.40.50.720">
    <property type="entry name" value="NAD(P)-binding Rossmann-like Domain"/>
    <property type="match status" value="1"/>
</dbReference>
<evidence type="ECO:0000313" key="3">
    <source>
        <dbReference type="EnsemblMetazoa" id="XP_011664132"/>
    </source>
</evidence>
<dbReference type="GeneID" id="585277"/>
<dbReference type="Pfam" id="PF00106">
    <property type="entry name" value="adh_short"/>
    <property type="match status" value="1"/>
</dbReference>
<dbReference type="InterPro" id="IPR036291">
    <property type="entry name" value="NAD(P)-bd_dom_sf"/>
</dbReference>
<dbReference type="SUPFAM" id="SSF51735">
    <property type="entry name" value="NAD(P)-binding Rossmann-fold domains"/>
    <property type="match status" value="1"/>
</dbReference>
<feature type="region of interest" description="Disordered" evidence="2">
    <location>
        <begin position="1"/>
        <end position="48"/>
    </location>
</feature>
<dbReference type="EnsemblMetazoa" id="XM_785110">
    <property type="protein sequence ID" value="XP_790203"/>
    <property type="gene ID" value="LOC585277"/>
</dbReference>
<organism evidence="3 4">
    <name type="scientific">Strongylocentrotus purpuratus</name>
    <name type="common">Purple sea urchin</name>
    <dbReference type="NCBI Taxonomy" id="7668"/>
    <lineage>
        <taxon>Eukaryota</taxon>
        <taxon>Metazoa</taxon>
        <taxon>Echinodermata</taxon>
        <taxon>Eleutherozoa</taxon>
        <taxon>Echinozoa</taxon>
        <taxon>Echinoidea</taxon>
        <taxon>Euechinoidea</taxon>
        <taxon>Echinacea</taxon>
        <taxon>Camarodonta</taxon>
        <taxon>Echinidea</taxon>
        <taxon>Strongylocentrotidae</taxon>
        <taxon>Strongylocentrotus</taxon>
    </lineage>
</organism>
<evidence type="ECO:0000313" key="4">
    <source>
        <dbReference type="Proteomes" id="UP000007110"/>
    </source>
</evidence>
<name>A0A7M7LSP8_STRPU</name>
<feature type="compositionally biased region" description="Low complexity" evidence="2">
    <location>
        <begin position="16"/>
        <end position="29"/>
    </location>
</feature>
<dbReference type="RefSeq" id="XP_011664132.1">
    <property type="nucleotide sequence ID" value="XM_011665830.2"/>
</dbReference>
<dbReference type="PANTHER" id="PTHR43157:SF31">
    <property type="entry name" value="PHOSPHATIDYLINOSITOL-GLYCAN BIOSYNTHESIS CLASS F PROTEIN"/>
    <property type="match status" value="1"/>
</dbReference>
<keyword evidence="1" id="KW-0560">Oxidoreductase</keyword>
<dbReference type="Proteomes" id="UP000007110">
    <property type="component" value="Unassembled WGS sequence"/>
</dbReference>
<dbReference type="PRINTS" id="PR00081">
    <property type="entry name" value="GDHRDH"/>
</dbReference>
<dbReference type="InParanoid" id="A0A7M7LSP8"/>
<dbReference type="RefSeq" id="XP_790203.1">
    <property type="nucleotide sequence ID" value="XM_785110.4"/>
</dbReference>
<dbReference type="EnsemblMetazoa" id="XM_011665830">
    <property type="protein sequence ID" value="XP_011664132"/>
    <property type="gene ID" value="LOC585277"/>
</dbReference>
<evidence type="ECO:0008006" key="5">
    <source>
        <dbReference type="Google" id="ProtNLM"/>
    </source>
</evidence>
<dbReference type="KEGG" id="spu:585277"/>
<reference evidence="3" key="2">
    <citation type="submission" date="2021-01" db="UniProtKB">
        <authorList>
            <consortium name="EnsemblMetazoa"/>
        </authorList>
    </citation>
    <scope>IDENTIFICATION</scope>
</reference>
<proteinExistence type="predicted"/>
<dbReference type="GO" id="GO:0016491">
    <property type="term" value="F:oxidoreductase activity"/>
    <property type="evidence" value="ECO:0007669"/>
    <property type="project" value="UniProtKB-KW"/>
</dbReference>
<dbReference type="AlphaFoldDB" id="A0A7M7LSP8"/>
<evidence type="ECO:0000256" key="2">
    <source>
        <dbReference type="SAM" id="MobiDB-lite"/>
    </source>
</evidence>
<reference evidence="4" key="1">
    <citation type="submission" date="2015-02" db="EMBL/GenBank/DDBJ databases">
        <title>Genome sequencing for Strongylocentrotus purpuratus.</title>
        <authorList>
            <person name="Murali S."/>
            <person name="Liu Y."/>
            <person name="Vee V."/>
            <person name="English A."/>
            <person name="Wang M."/>
            <person name="Skinner E."/>
            <person name="Han Y."/>
            <person name="Muzny D.M."/>
            <person name="Worley K.C."/>
            <person name="Gibbs R.A."/>
        </authorList>
    </citation>
    <scope>NUCLEOTIDE SEQUENCE</scope>
</reference>
<dbReference type="CDD" id="cd05327">
    <property type="entry name" value="retinol-DH_like_SDR_c_like"/>
    <property type="match status" value="1"/>
</dbReference>
<sequence>MSESEPTPSDADHNATEQTDQTTEQAVEVPEPEEEETQVTSSGPADQVVEVAEEVDKSSNVVEPKDGGPKVVIITGANTGIGLVAAEMLAKDDYEVIMACRSEDKANQAVSEVQKKVPGAKVSFMKLDLNSLKSVRDFSDAYHATEKPLHVLCNNAGLTTGFSTKDRLETEDGFEMTFGVNHLGHFLLTHLLLDVMKKTAETCDEVRIVNTSSMLHDPEGPGGNRGRAAHLDFDNLMMDKPDTFDGMLAYRNSKLANCAFSVELAKRLKGSKITSNTLCPGFIPATGLGRNETQWAKIRMAVITPLLKLIGITRTVEHGGGMVHYVVTSPDWKGLTGKHSTDFKITDSSTESRDPEVGKKLWDMSADLVQYEAAKTL</sequence>
<dbReference type="OrthoDB" id="191139at2759"/>
<dbReference type="InterPro" id="IPR002347">
    <property type="entry name" value="SDR_fam"/>
</dbReference>
<keyword evidence="4" id="KW-1185">Reference proteome</keyword>
<dbReference type="PANTHER" id="PTHR43157">
    <property type="entry name" value="PHOSPHATIDYLINOSITOL-GLYCAN BIOSYNTHESIS CLASS F PROTEIN-RELATED"/>
    <property type="match status" value="1"/>
</dbReference>
<dbReference type="OMA" id="IEDTIFM"/>
<evidence type="ECO:0000256" key="1">
    <source>
        <dbReference type="ARBA" id="ARBA00023002"/>
    </source>
</evidence>